<evidence type="ECO:0000256" key="1">
    <source>
        <dbReference type="SAM" id="Phobius"/>
    </source>
</evidence>
<reference evidence="2 3" key="1">
    <citation type="submission" date="2019-09" db="EMBL/GenBank/DDBJ databases">
        <title>Bifidobacterium canis sp. nov., isolated from the digestive tract of German Shepherd dog puppy.</title>
        <authorList>
            <person name="Bunesova V."/>
        </authorList>
    </citation>
    <scope>NUCLEOTIDE SEQUENCE [LARGE SCALE GENOMIC DNA]</scope>
    <source>
        <strain evidence="2 3">GSD1FS</strain>
    </source>
</reference>
<protein>
    <submittedName>
        <fullName evidence="2">Uncharacterized protein</fullName>
    </submittedName>
</protein>
<comment type="caution">
    <text evidence="2">The sequence shown here is derived from an EMBL/GenBank/DDBJ whole genome shotgun (WGS) entry which is preliminary data.</text>
</comment>
<proteinExistence type="predicted"/>
<keyword evidence="3" id="KW-1185">Reference proteome</keyword>
<name>A0A7K1J4P0_9BIFI</name>
<dbReference type="EMBL" id="WNLP01000002">
    <property type="protein sequence ID" value="MUH59415.1"/>
    <property type="molecule type" value="Genomic_DNA"/>
</dbReference>
<keyword evidence="1" id="KW-0472">Membrane</keyword>
<dbReference type="Proteomes" id="UP000487882">
    <property type="component" value="Unassembled WGS sequence"/>
</dbReference>
<keyword evidence="1" id="KW-0812">Transmembrane</keyword>
<dbReference type="AlphaFoldDB" id="A0A7K1J4P0"/>
<feature type="transmembrane region" description="Helical" evidence="1">
    <location>
        <begin position="40"/>
        <end position="62"/>
    </location>
</feature>
<organism evidence="2 3">
    <name type="scientific">Bifidobacterium canis</name>
    <dbReference type="NCBI Taxonomy" id="2610880"/>
    <lineage>
        <taxon>Bacteria</taxon>
        <taxon>Bacillati</taxon>
        <taxon>Actinomycetota</taxon>
        <taxon>Actinomycetes</taxon>
        <taxon>Bifidobacteriales</taxon>
        <taxon>Bifidobacteriaceae</taxon>
        <taxon>Bifidobacterium</taxon>
    </lineage>
</organism>
<feature type="transmembrane region" description="Helical" evidence="1">
    <location>
        <begin position="134"/>
        <end position="159"/>
    </location>
</feature>
<sequence length="165" mass="17697">MNLRGDLLLPSQLLLPLAWTLASALATHGGNESSVQADIASLIALCALPLLMAMSSALMSLVMEGRRQHATMTMGALAGETPMQQIAQQLLQFMIAVLVASAQSAFCIWLGAWWTAQVMAPTFGSVATVFPLKWWLLATLTVLAVCALFELVTTAPVAYRRAPRL</sequence>
<gene>
    <name evidence="2" type="ORF">GSD1FS_0737</name>
</gene>
<accession>A0A7K1J4P0</accession>
<feature type="transmembrane region" description="Helical" evidence="1">
    <location>
        <begin position="93"/>
        <end position="114"/>
    </location>
</feature>
<evidence type="ECO:0000313" key="3">
    <source>
        <dbReference type="Proteomes" id="UP000487882"/>
    </source>
</evidence>
<evidence type="ECO:0000313" key="2">
    <source>
        <dbReference type="EMBL" id="MUH59415.1"/>
    </source>
</evidence>
<keyword evidence="1" id="KW-1133">Transmembrane helix</keyword>